<dbReference type="EMBL" id="JEOB01000004">
    <property type="protein sequence ID" value="EXM37771.1"/>
    <property type="molecule type" value="Genomic_DNA"/>
</dbReference>
<name>A0A011VR63_RUMAL</name>
<feature type="domain" description="Indole-3-glycerol phosphate synthase" evidence="10">
    <location>
        <begin position="3"/>
        <end position="258"/>
    </location>
</feature>
<comment type="caution">
    <text evidence="11">The sequence shown here is derived from an EMBL/GenBank/DDBJ whole genome shotgun (WGS) entry which is preliminary data.</text>
</comment>
<dbReference type="NCBIfam" id="NF001377">
    <property type="entry name" value="PRK00278.2-4"/>
    <property type="match status" value="1"/>
</dbReference>
<keyword evidence="12" id="KW-1185">Reference proteome</keyword>
<dbReference type="InterPro" id="IPR011060">
    <property type="entry name" value="RibuloseP-bd_barrel"/>
</dbReference>
<evidence type="ECO:0000256" key="1">
    <source>
        <dbReference type="ARBA" id="ARBA00001633"/>
    </source>
</evidence>
<evidence type="ECO:0000256" key="9">
    <source>
        <dbReference type="HAMAP-Rule" id="MF_00134"/>
    </source>
</evidence>
<dbReference type="AlphaFoldDB" id="A0A011VR63"/>
<dbReference type="PANTHER" id="PTHR22854">
    <property type="entry name" value="TRYPTOPHAN BIOSYNTHESIS PROTEIN"/>
    <property type="match status" value="1"/>
</dbReference>
<evidence type="ECO:0000313" key="11">
    <source>
        <dbReference type="EMBL" id="EXM37771.1"/>
    </source>
</evidence>
<sequence length="262" mass="29265">MILDDIVAQRRIQLRHEMERCPLNKMRRRAEIQLTERTPLSLEKALKKNTLSCICEVKKASPSKGLIREDFRPVDFAKEYEAAGANAISCLTEEHYFQGSSQYLADIRKAVNIPILRKDFIFDEYQIFEAAALGADAVLLIAAVLDIPDFERLFKLAKTLGLSVLGEMHTVEEMQCYALDRDGMVIGVNNRNLKTFEVDLATASKLRPYAPDGAVFVSESGINTNADMKAVRDGGADAVLIGETLMRAESITDKLHELREGV</sequence>
<evidence type="ECO:0000256" key="3">
    <source>
        <dbReference type="ARBA" id="ARBA00008737"/>
    </source>
</evidence>
<dbReference type="GO" id="GO:0004640">
    <property type="term" value="F:phosphoribosylanthranilate isomerase activity"/>
    <property type="evidence" value="ECO:0007669"/>
    <property type="project" value="TreeGrafter"/>
</dbReference>
<reference evidence="11 12" key="1">
    <citation type="submission" date="2013-06" db="EMBL/GenBank/DDBJ databases">
        <title>Rumen cellulosomics: divergent fiber-degrading strategies revealed by comparative genome-wide analysis of six Ruminococcal strains.</title>
        <authorList>
            <person name="Dassa B."/>
            <person name="Borovok I."/>
            <person name="Lamed R."/>
            <person name="Flint H."/>
            <person name="Yeoman C.J."/>
            <person name="White B."/>
            <person name="Bayer E.A."/>
        </authorList>
    </citation>
    <scope>NUCLEOTIDE SEQUENCE [LARGE SCALE GENOMIC DNA]</scope>
    <source>
        <strain evidence="11 12">SY3</strain>
    </source>
</reference>
<evidence type="ECO:0000256" key="4">
    <source>
        <dbReference type="ARBA" id="ARBA00022605"/>
    </source>
</evidence>
<evidence type="ECO:0000313" key="12">
    <source>
        <dbReference type="Proteomes" id="UP000021369"/>
    </source>
</evidence>
<keyword evidence="4 9" id="KW-0028">Amino-acid biosynthesis</keyword>
<accession>A0A011VR63</accession>
<dbReference type="GO" id="GO:0000162">
    <property type="term" value="P:L-tryptophan biosynthetic process"/>
    <property type="evidence" value="ECO:0007669"/>
    <property type="project" value="UniProtKB-UniRule"/>
</dbReference>
<dbReference type="FunFam" id="3.20.20.70:FF:000024">
    <property type="entry name" value="Indole-3-glycerol phosphate synthase"/>
    <property type="match status" value="1"/>
</dbReference>
<keyword evidence="8 9" id="KW-0456">Lyase</keyword>
<dbReference type="OrthoDB" id="9804217at2"/>
<evidence type="ECO:0000259" key="10">
    <source>
        <dbReference type="Pfam" id="PF00218"/>
    </source>
</evidence>
<comment type="pathway">
    <text evidence="2 9">Amino-acid biosynthesis; L-tryptophan biosynthesis; L-tryptophan from chorismate: step 4/5.</text>
</comment>
<dbReference type="UniPathway" id="UPA00035">
    <property type="reaction ID" value="UER00043"/>
</dbReference>
<evidence type="ECO:0000256" key="6">
    <source>
        <dbReference type="ARBA" id="ARBA00022822"/>
    </source>
</evidence>
<dbReference type="GO" id="GO:0004425">
    <property type="term" value="F:indole-3-glycerol-phosphate synthase activity"/>
    <property type="evidence" value="ECO:0007669"/>
    <property type="project" value="UniProtKB-UniRule"/>
</dbReference>
<dbReference type="RefSeq" id="WP_037289662.1">
    <property type="nucleotide sequence ID" value="NZ_JEOB01000004.1"/>
</dbReference>
<dbReference type="HAMAP" id="MF_00134_B">
    <property type="entry name" value="IGPS_B"/>
    <property type="match status" value="1"/>
</dbReference>
<dbReference type="InterPro" id="IPR013798">
    <property type="entry name" value="Indole-3-glycerol_P_synth_dom"/>
</dbReference>
<dbReference type="CDD" id="cd00331">
    <property type="entry name" value="IGPS"/>
    <property type="match status" value="1"/>
</dbReference>
<evidence type="ECO:0000256" key="2">
    <source>
        <dbReference type="ARBA" id="ARBA00004696"/>
    </source>
</evidence>
<proteinExistence type="inferred from homology"/>
<keyword evidence="5 9" id="KW-0210">Decarboxylase</keyword>
<dbReference type="PATRIC" id="fig|1341156.4.peg.2739"/>
<comment type="similarity">
    <text evidence="3 9">Belongs to the TrpC family.</text>
</comment>
<dbReference type="SUPFAM" id="SSF51366">
    <property type="entry name" value="Ribulose-phoshate binding barrel"/>
    <property type="match status" value="1"/>
</dbReference>
<dbReference type="PANTHER" id="PTHR22854:SF2">
    <property type="entry name" value="INDOLE-3-GLYCEROL-PHOSPHATE SYNTHASE"/>
    <property type="match status" value="1"/>
</dbReference>
<evidence type="ECO:0000256" key="8">
    <source>
        <dbReference type="ARBA" id="ARBA00023239"/>
    </source>
</evidence>
<evidence type="ECO:0000256" key="7">
    <source>
        <dbReference type="ARBA" id="ARBA00023141"/>
    </source>
</evidence>
<dbReference type="EC" id="4.1.1.48" evidence="9"/>
<dbReference type="Gene3D" id="3.20.20.70">
    <property type="entry name" value="Aldolase class I"/>
    <property type="match status" value="1"/>
</dbReference>
<evidence type="ECO:0000256" key="5">
    <source>
        <dbReference type="ARBA" id="ARBA00022793"/>
    </source>
</evidence>
<dbReference type="Proteomes" id="UP000021369">
    <property type="component" value="Unassembled WGS sequence"/>
</dbReference>
<gene>
    <name evidence="9" type="primary">trpC</name>
    <name evidence="11" type="ORF">RASY3_15700</name>
</gene>
<protein>
    <recommendedName>
        <fullName evidence="9">Indole-3-glycerol phosphate synthase</fullName>
        <shortName evidence="9">IGPS</shortName>
        <ecNumber evidence="9">4.1.1.48</ecNumber>
    </recommendedName>
</protein>
<dbReference type="Pfam" id="PF00218">
    <property type="entry name" value="IGPS"/>
    <property type="match status" value="1"/>
</dbReference>
<dbReference type="InterPro" id="IPR013785">
    <property type="entry name" value="Aldolase_TIM"/>
</dbReference>
<keyword evidence="6 9" id="KW-0822">Tryptophan biosynthesis</keyword>
<keyword evidence="7 9" id="KW-0057">Aromatic amino acid biosynthesis</keyword>
<comment type="catalytic activity">
    <reaction evidence="1 9">
        <text>1-(2-carboxyphenylamino)-1-deoxy-D-ribulose 5-phosphate + H(+) = (1S,2R)-1-C-(indol-3-yl)glycerol 3-phosphate + CO2 + H2O</text>
        <dbReference type="Rhea" id="RHEA:23476"/>
        <dbReference type="ChEBI" id="CHEBI:15377"/>
        <dbReference type="ChEBI" id="CHEBI:15378"/>
        <dbReference type="ChEBI" id="CHEBI:16526"/>
        <dbReference type="ChEBI" id="CHEBI:58613"/>
        <dbReference type="ChEBI" id="CHEBI:58866"/>
        <dbReference type="EC" id="4.1.1.48"/>
    </reaction>
</comment>
<dbReference type="InterPro" id="IPR045186">
    <property type="entry name" value="Indole-3-glycerol_P_synth"/>
</dbReference>
<organism evidence="11 12">
    <name type="scientific">Ruminococcus albus SY3</name>
    <dbReference type="NCBI Taxonomy" id="1341156"/>
    <lineage>
        <taxon>Bacteria</taxon>
        <taxon>Bacillati</taxon>
        <taxon>Bacillota</taxon>
        <taxon>Clostridia</taxon>
        <taxon>Eubacteriales</taxon>
        <taxon>Oscillospiraceae</taxon>
        <taxon>Ruminococcus</taxon>
    </lineage>
</organism>